<keyword evidence="1" id="KW-1133">Transmembrane helix</keyword>
<organism evidence="2 3">
    <name type="scientific">Cannabis sativa</name>
    <name type="common">Hemp</name>
    <name type="synonym">Marijuana</name>
    <dbReference type="NCBI Taxonomy" id="3483"/>
    <lineage>
        <taxon>Eukaryota</taxon>
        <taxon>Viridiplantae</taxon>
        <taxon>Streptophyta</taxon>
        <taxon>Embryophyta</taxon>
        <taxon>Tracheophyta</taxon>
        <taxon>Spermatophyta</taxon>
        <taxon>Magnoliopsida</taxon>
        <taxon>eudicotyledons</taxon>
        <taxon>Gunneridae</taxon>
        <taxon>Pentapetalae</taxon>
        <taxon>rosids</taxon>
        <taxon>fabids</taxon>
        <taxon>Rosales</taxon>
        <taxon>Cannabaceae</taxon>
        <taxon>Cannabis</taxon>
    </lineage>
</organism>
<evidence type="ECO:0000313" key="3">
    <source>
        <dbReference type="Proteomes" id="UP000596661"/>
    </source>
</evidence>
<name>A0A803QVI8_CANSA</name>
<dbReference type="EnsemblPlants" id="novel_model_1894_5bd9a17a">
    <property type="protein sequence ID" value="cds.novel_model_1894_5bd9a17a"/>
    <property type="gene ID" value="novel_gene_1034_5bd9a17a"/>
</dbReference>
<evidence type="ECO:0000256" key="1">
    <source>
        <dbReference type="SAM" id="Phobius"/>
    </source>
</evidence>
<dbReference type="Gramene" id="novel_model_1894_5bd9a17a">
    <property type="protein sequence ID" value="cds.novel_model_1894_5bd9a17a"/>
    <property type="gene ID" value="novel_gene_1034_5bd9a17a"/>
</dbReference>
<proteinExistence type="predicted"/>
<sequence>MVHFLMFSQDVSLSYHFSLFAMFFYIYHIFHSQDLCFSFFLHKHWFLISGFPKKQYKVSVRAAISVSSLCLDL</sequence>
<reference evidence="2" key="2">
    <citation type="submission" date="2021-03" db="UniProtKB">
        <authorList>
            <consortium name="EnsemblPlants"/>
        </authorList>
    </citation>
    <scope>IDENTIFICATION</scope>
</reference>
<keyword evidence="1" id="KW-0472">Membrane</keyword>
<keyword evidence="1" id="KW-0812">Transmembrane</keyword>
<protein>
    <submittedName>
        <fullName evidence="2">Uncharacterized protein</fullName>
    </submittedName>
</protein>
<feature type="transmembrane region" description="Helical" evidence="1">
    <location>
        <begin position="12"/>
        <end position="30"/>
    </location>
</feature>
<dbReference type="Proteomes" id="UP000596661">
    <property type="component" value="Chromosome 1"/>
</dbReference>
<keyword evidence="3" id="KW-1185">Reference proteome</keyword>
<dbReference type="AlphaFoldDB" id="A0A803QVI8"/>
<evidence type="ECO:0000313" key="2">
    <source>
        <dbReference type="EnsemblPlants" id="cds.novel_model_1894_5bd9a17a"/>
    </source>
</evidence>
<dbReference type="EMBL" id="UZAU01000056">
    <property type="status" value="NOT_ANNOTATED_CDS"/>
    <property type="molecule type" value="Genomic_DNA"/>
</dbReference>
<reference evidence="2" key="1">
    <citation type="submission" date="2018-11" db="EMBL/GenBank/DDBJ databases">
        <authorList>
            <person name="Grassa J C."/>
        </authorList>
    </citation>
    <scope>NUCLEOTIDE SEQUENCE [LARGE SCALE GENOMIC DNA]</scope>
</reference>
<accession>A0A803QVI8</accession>